<reference evidence="2 3" key="1">
    <citation type="journal article" date="2019" name="Nat. Med.">
        <title>A library of human gut bacterial isolates paired with longitudinal multiomics data enables mechanistic microbiome research.</title>
        <authorList>
            <person name="Poyet M."/>
            <person name="Groussin M."/>
            <person name="Gibbons S.M."/>
            <person name="Avila-Pacheco J."/>
            <person name="Jiang X."/>
            <person name="Kearney S.M."/>
            <person name="Perrotta A.R."/>
            <person name="Berdy B."/>
            <person name="Zhao S."/>
            <person name="Lieberman T.D."/>
            <person name="Swanson P.K."/>
            <person name="Smith M."/>
            <person name="Roesemann S."/>
            <person name="Alexander J.E."/>
            <person name="Rich S.A."/>
            <person name="Livny J."/>
            <person name="Vlamakis H."/>
            <person name="Clish C."/>
            <person name="Bullock K."/>
            <person name="Deik A."/>
            <person name="Scott J."/>
            <person name="Pierce K.A."/>
            <person name="Xavier R.J."/>
            <person name="Alm E.J."/>
        </authorList>
    </citation>
    <scope>NUCLEOTIDE SEQUENCE [LARGE SCALE GENOMIC DNA]</scope>
    <source>
        <strain evidence="2 3">BIOML-A284</strain>
    </source>
</reference>
<dbReference type="SUPFAM" id="SSF49899">
    <property type="entry name" value="Concanavalin A-like lectins/glucanases"/>
    <property type="match status" value="1"/>
</dbReference>
<sequence length="217" mass="21964">MGKLIRKATGLTVGMATLLAGLLLPMTASAESASPIDASPIIHYSFDNALTSKTIANEGSAANSDATLSGDATVANGQINLTGSQTISVPTTAIAGKRDVTVSIWLKNNYGNGNTAAAYIGAAKTGNYPANGYWLLNPANPSGYAKSVMTNATAADPNNSPWGTEVGPGSTNAATTGTKATSDLALYTTVISGTNSTMSFYLNGKQVGDDTYTNPAG</sequence>
<dbReference type="AlphaFoldDB" id="A0A7J5SDR9"/>
<organism evidence="2 3">
    <name type="scientific">Bifidobacterium longum</name>
    <dbReference type="NCBI Taxonomy" id="216816"/>
    <lineage>
        <taxon>Bacteria</taxon>
        <taxon>Bacillati</taxon>
        <taxon>Actinomycetota</taxon>
        <taxon>Actinomycetes</taxon>
        <taxon>Bifidobacteriales</taxon>
        <taxon>Bifidobacteriaceae</taxon>
        <taxon>Bifidobacterium</taxon>
    </lineage>
</organism>
<dbReference type="InterPro" id="IPR013320">
    <property type="entry name" value="ConA-like_dom_sf"/>
</dbReference>
<feature type="chain" id="PRO_5029646898" evidence="1">
    <location>
        <begin position="31"/>
        <end position="217"/>
    </location>
</feature>
<evidence type="ECO:0000313" key="2">
    <source>
        <dbReference type="EMBL" id="KAB6915457.1"/>
    </source>
</evidence>
<proteinExistence type="predicted"/>
<dbReference type="Gene3D" id="2.60.120.200">
    <property type="match status" value="1"/>
</dbReference>
<feature type="signal peptide" evidence="1">
    <location>
        <begin position="1"/>
        <end position="30"/>
    </location>
</feature>
<keyword evidence="1" id="KW-0732">Signal</keyword>
<comment type="caution">
    <text evidence="2">The sequence shown here is derived from an EMBL/GenBank/DDBJ whole genome shotgun (WGS) entry which is preliminary data.</text>
</comment>
<evidence type="ECO:0000256" key="1">
    <source>
        <dbReference type="SAM" id="SignalP"/>
    </source>
</evidence>
<evidence type="ECO:0000313" key="3">
    <source>
        <dbReference type="Proteomes" id="UP000491334"/>
    </source>
</evidence>
<protein>
    <submittedName>
        <fullName evidence="2">Uncharacterized protein</fullName>
    </submittedName>
</protein>
<gene>
    <name evidence="2" type="ORF">GBK06_10965</name>
</gene>
<name>A0A7J5SDR9_BIFLN</name>
<dbReference type="Proteomes" id="UP000491334">
    <property type="component" value="Unassembled WGS sequence"/>
</dbReference>
<accession>A0A7J5SDR9</accession>
<feature type="non-terminal residue" evidence="2">
    <location>
        <position position="217"/>
    </location>
</feature>
<dbReference type="EMBL" id="WDZP01000055">
    <property type="protein sequence ID" value="KAB6915457.1"/>
    <property type="molecule type" value="Genomic_DNA"/>
</dbReference>